<organism evidence="1">
    <name type="scientific">viral metagenome</name>
    <dbReference type="NCBI Taxonomy" id="1070528"/>
    <lineage>
        <taxon>unclassified sequences</taxon>
        <taxon>metagenomes</taxon>
        <taxon>organismal metagenomes</taxon>
    </lineage>
</organism>
<gene>
    <name evidence="1" type="ORF">MM415B01123_0018</name>
</gene>
<sequence>MAYTIEEICFEIIDILGDNLPAKLDELEIEYTSISLTLDDINRIYFGDIIEAPDMQNMPAISVVGRGYNVEPAGLGNTNREKSRIEIECYISSDINASLTVDDRTYSFCEILEIKIMRYIRAIREALYDHRTLNDKCEYIMITDVILSNVIQNEGEFLRACRLNLEVLHTRR</sequence>
<accession>A0A6M3IS30</accession>
<name>A0A6M3IS30_9ZZZZ</name>
<proteinExistence type="predicted"/>
<reference evidence="1" key="1">
    <citation type="submission" date="2020-03" db="EMBL/GenBank/DDBJ databases">
        <title>The deep terrestrial virosphere.</title>
        <authorList>
            <person name="Holmfeldt K."/>
            <person name="Nilsson E."/>
            <person name="Simone D."/>
            <person name="Lopez-Fernandez M."/>
            <person name="Wu X."/>
            <person name="de Brujin I."/>
            <person name="Lundin D."/>
            <person name="Andersson A."/>
            <person name="Bertilsson S."/>
            <person name="Dopson M."/>
        </authorList>
    </citation>
    <scope>NUCLEOTIDE SEQUENCE</scope>
    <source>
        <strain evidence="1">MM415B01123</strain>
    </source>
</reference>
<evidence type="ECO:0000313" key="1">
    <source>
        <dbReference type="EMBL" id="QJA60376.1"/>
    </source>
</evidence>
<protein>
    <submittedName>
        <fullName evidence="1">Uncharacterized protein</fullName>
    </submittedName>
</protein>
<dbReference type="EMBL" id="MT141406">
    <property type="protein sequence ID" value="QJA60376.1"/>
    <property type="molecule type" value="Genomic_DNA"/>
</dbReference>
<dbReference type="AlphaFoldDB" id="A0A6M3IS30"/>